<gene>
    <name evidence="8" type="ORF">E3J62_05235</name>
</gene>
<dbReference type="GO" id="GO:0016491">
    <property type="term" value="F:oxidoreductase activity"/>
    <property type="evidence" value="ECO:0007669"/>
    <property type="project" value="InterPro"/>
</dbReference>
<dbReference type="EMBL" id="SOJN01000065">
    <property type="protein sequence ID" value="TET46135.1"/>
    <property type="molecule type" value="Genomic_DNA"/>
</dbReference>
<dbReference type="PIRSF" id="PIRSF000216">
    <property type="entry name" value="NADH_DH_24kDa"/>
    <property type="match status" value="1"/>
</dbReference>
<evidence type="ECO:0000256" key="2">
    <source>
        <dbReference type="ARBA" id="ARBA00022714"/>
    </source>
</evidence>
<protein>
    <submittedName>
        <fullName evidence="8">NAD(P)H-dependent oxidoreductase subunit E</fullName>
    </submittedName>
</protein>
<dbReference type="GO" id="GO:0051537">
    <property type="term" value="F:2 iron, 2 sulfur cluster binding"/>
    <property type="evidence" value="ECO:0007669"/>
    <property type="project" value="UniProtKB-KW"/>
</dbReference>
<feature type="binding site" evidence="7">
    <location>
        <position position="83"/>
    </location>
    <ligand>
        <name>[2Fe-2S] cluster</name>
        <dbReference type="ChEBI" id="CHEBI:190135"/>
    </ligand>
</feature>
<dbReference type="Gene3D" id="1.10.10.1590">
    <property type="entry name" value="NADH-quinone oxidoreductase subunit E"/>
    <property type="match status" value="1"/>
</dbReference>
<feature type="binding site" evidence="7">
    <location>
        <position position="123"/>
    </location>
    <ligand>
        <name>[2Fe-2S] cluster</name>
        <dbReference type="ChEBI" id="CHEBI:190135"/>
    </ligand>
</feature>
<feature type="binding site" evidence="7">
    <location>
        <position position="78"/>
    </location>
    <ligand>
        <name>[2Fe-2S] cluster</name>
        <dbReference type="ChEBI" id="CHEBI:190135"/>
    </ligand>
</feature>
<dbReference type="InterPro" id="IPR002023">
    <property type="entry name" value="NuoE-like"/>
</dbReference>
<dbReference type="Pfam" id="PF01257">
    <property type="entry name" value="2Fe-2S_thioredx"/>
    <property type="match status" value="1"/>
</dbReference>
<dbReference type="InterPro" id="IPR042128">
    <property type="entry name" value="NuoE_dom"/>
</dbReference>
<evidence type="ECO:0000256" key="6">
    <source>
        <dbReference type="ARBA" id="ARBA00034078"/>
    </source>
</evidence>
<keyword evidence="2 7" id="KW-0001">2Fe-2S</keyword>
<name>A0A523UUE2_UNCT6</name>
<dbReference type="AlphaFoldDB" id="A0A523UUE2"/>
<evidence type="ECO:0000256" key="3">
    <source>
        <dbReference type="ARBA" id="ARBA00022723"/>
    </source>
</evidence>
<comment type="similarity">
    <text evidence="1">Belongs to the complex I 24 kDa subunit family.</text>
</comment>
<dbReference type="Proteomes" id="UP000315525">
    <property type="component" value="Unassembled WGS sequence"/>
</dbReference>
<evidence type="ECO:0000313" key="8">
    <source>
        <dbReference type="EMBL" id="TET46135.1"/>
    </source>
</evidence>
<comment type="cofactor">
    <cofactor evidence="6">
        <name>[2Fe-2S] cluster</name>
        <dbReference type="ChEBI" id="CHEBI:190135"/>
    </cofactor>
</comment>
<evidence type="ECO:0000256" key="5">
    <source>
        <dbReference type="ARBA" id="ARBA00023014"/>
    </source>
</evidence>
<dbReference type="GO" id="GO:0046872">
    <property type="term" value="F:metal ion binding"/>
    <property type="evidence" value="ECO:0007669"/>
    <property type="project" value="UniProtKB-KW"/>
</dbReference>
<keyword evidence="5 7" id="KW-0411">Iron-sulfur</keyword>
<comment type="caution">
    <text evidence="8">The sequence shown here is derived from an EMBL/GenBank/DDBJ whole genome shotgun (WGS) entry which is preliminary data.</text>
</comment>
<keyword evidence="4 7" id="KW-0408">Iron</keyword>
<dbReference type="PANTHER" id="PTHR43342">
    <property type="entry name" value="NADH-QUINONE OXIDOREDUCTASE, E SUBUNIT"/>
    <property type="match status" value="1"/>
</dbReference>
<dbReference type="PANTHER" id="PTHR43342:SF1">
    <property type="entry name" value="BIFURCATING [FEFE] HYDROGENASE GAMMA SUBUNIT"/>
    <property type="match status" value="1"/>
</dbReference>
<accession>A0A523UUE2</accession>
<evidence type="ECO:0000256" key="7">
    <source>
        <dbReference type="PIRSR" id="PIRSR000216-1"/>
    </source>
</evidence>
<comment type="cofactor">
    <cofactor evidence="7">
        <name>[2Fe-2S] cluster</name>
        <dbReference type="ChEBI" id="CHEBI:190135"/>
    </cofactor>
    <text evidence="7">Binds 1 [2Fe-2S] cluster.</text>
</comment>
<dbReference type="InterPro" id="IPR028431">
    <property type="entry name" value="NADP_DH_HndA-like"/>
</dbReference>
<proteinExistence type="inferred from homology"/>
<evidence type="ECO:0000313" key="9">
    <source>
        <dbReference type="Proteomes" id="UP000315525"/>
    </source>
</evidence>
<dbReference type="CDD" id="cd03064">
    <property type="entry name" value="TRX_Fd_NuoE"/>
    <property type="match status" value="1"/>
</dbReference>
<evidence type="ECO:0000256" key="4">
    <source>
        <dbReference type="ARBA" id="ARBA00023004"/>
    </source>
</evidence>
<feature type="binding site" evidence="7">
    <location>
        <position position="119"/>
    </location>
    <ligand>
        <name>[2Fe-2S] cluster</name>
        <dbReference type="ChEBI" id="CHEBI:190135"/>
    </ligand>
</feature>
<evidence type="ECO:0000256" key="1">
    <source>
        <dbReference type="ARBA" id="ARBA00010643"/>
    </source>
</evidence>
<dbReference type="InterPro" id="IPR036249">
    <property type="entry name" value="Thioredoxin-like_sf"/>
</dbReference>
<sequence>MISNPGKISSIIESFGAAGGSLISMLQEIQAEYHYLPRDALVLIAERTGLPLSQVFSTATFYNAFSLTPRGKHLISVCLGTACHVRGGPKITDKIGRELNVEAGATTDDLQFTLETVRCVGCCALAPVVRIDEDTHGHVTQKKVPAILKKYARGDKQDEDTKPQES</sequence>
<keyword evidence="3 7" id="KW-0479">Metal-binding</keyword>
<dbReference type="Gene3D" id="3.40.30.10">
    <property type="entry name" value="Glutaredoxin"/>
    <property type="match status" value="1"/>
</dbReference>
<dbReference type="InterPro" id="IPR041921">
    <property type="entry name" value="NuoE_N"/>
</dbReference>
<dbReference type="SUPFAM" id="SSF52833">
    <property type="entry name" value="Thioredoxin-like"/>
    <property type="match status" value="1"/>
</dbReference>
<reference evidence="8 9" key="1">
    <citation type="submission" date="2019-03" db="EMBL/GenBank/DDBJ databases">
        <title>Metabolic potential of uncultured bacteria and archaea associated with petroleum seepage in deep-sea sediments.</title>
        <authorList>
            <person name="Dong X."/>
            <person name="Hubert C."/>
        </authorList>
    </citation>
    <scope>NUCLEOTIDE SEQUENCE [LARGE SCALE GENOMIC DNA]</scope>
    <source>
        <strain evidence="8">E44_bin18</strain>
    </source>
</reference>
<dbReference type="FunFam" id="3.40.30.10:FF:000015">
    <property type="entry name" value="NADH-quinone oxidoreductase subunit E"/>
    <property type="match status" value="1"/>
</dbReference>
<organism evidence="8 9">
    <name type="scientific">candidate division TA06 bacterium</name>
    <dbReference type="NCBI Taxonomy" id="2250710"/>
    <lineage>
        <taxon>Bacteria</taxon>
        <taxon>Bacteria division TA06</taxon>
    </lineage>
</organism>